<dbReference type="PROSITE" id="PS51462">
    <property type="entry name" value="NUDIX"/>
    <property type="match status" value="1"/>
</dbReference>
<sequence length="404" mass="46675">MLSSVRTSTHVASLTKNKTFYSAVAASLTSSTESSSEGHIDSNHSILYALDNLSRNNTNSLNFRYPDPPPAKSNYQNRITRHSMDSKYLTNLFNYKPIYFENQKKFSIWHKLPVCRRSAVMVLLFLGNDGELRVILTKRSKQLRNFSGHVSFPGGKADNGLESEFQCARREMEEEIGISRHNSFLLKQYGFVIDELMTLPAYLARTFLAVAPCIGYINWKEDIHLKDRWLRDLVLNPGESSSIFSVPLRDFLQPKTKYFHLKECLKQSHIKTKWAGLPWNLRSFIFPLHNPCEVSWLQEVEDLSPPTSEDETHEDQEFDVRTRNCWGLTANILHDIAEVIYNGGKQVNVIGEEDLIHELYNNGQMQSKDRTDFEKKIINNFKGATFNEVIPDEKFQKLKNLYNH</sequence>
<dbReference type="GO" id="GO:0046872">
    <property type="term" value="F:metal ion binding"/>
    <property type="evidence" value="ECO:0007669"/>
    <property type="project" value="UniProtKB-KW"/>
</dbReference>
<protein>
    <recommendedName>
        <fullName evidence="7">Nudix hydrolase domain-containing protein</fullName>
    </recommendedName>
</protein>
<reference evidence="8 9" key="1">
    <citation type="journal article" date="2019" name="Front. Genet.">
        <title>Whole-Genome Sequencing of the Opportunistic Yeast Pathogen Candida inconspicua Uncovers Its Hybrid Origin.</title>
        <authorList>
            <person name="Mixao V."/>
            <person name="Hansen A.P."/>
            <person name="Saus E."/>
            <person name="Boekhout T."/>
            <person name="Lass-Florl C."/>
            <person name="Gabaldon T."/>
        </authorList>
    </citation>
    <scope>NUCLEOTIDE SEQUENCE [LARGE SCALE GENOMIC DNA]</scope>
    <source>
        <strain evidence="8 9">CBS 180</strain>
    </source>
</reference>
<dbReference type="PANTHER" id="PTHR12992:SF24">
    <property type="entry name" value="PEROXISOMAL COENZYME A DIPHOSPHATASE NUDT7"/>
    <property type="match status" value="1"/>
</dbReference>
<dbReference type="Proteomes" id="UP000307173">
    <property type="component" value="Unassembled WGS sequence"/>
</dbReference>
<evidence type="ECO:0000313" key="8">
    <source>
        <dbReference type="EMBL" id="TID18624.1"/>
    </source>
</evidence>
<dbReference type="GO" id="GO:0015938">
    <property type="term" value="P:coenzyme A catabolic process"/>
    <property type="evidence" value="ECO:0007669"/>
    <property type="project" value="TreeGrafter"/>
</dbReference>
<dbReference type="InterPro" id="IPR000086">
    <property type="entry name" value="NUDIX_hydrolase_dom"/>
</dbReference>
<proteinExistence type="predicted"/>
<comment type="cofactor">
    <cofactor evidence="2">
        <name>Mg(2+)</name>
        <dbReference type="ChEBI" id="CHEBI:18420"/>
    </cofactor>
</comment>
<dbReference type="SUPFAM" id="SSF55811">
    <property type="entry name" value="Nudix"/>
    <property type="match status" value="1"/>
</dbReference>
<evidence type="ECO:0000256" key="3">
    <source>
        <dbReference type="ARBA" id="ARBA00022723"/>
    </source>
</evidence>
<dbReference type="Gene3D" id="3.90.79.10">
    <property type="entry name" value="Nucleoside Triphosphate Pyrophosphohydrolase"/>
    <property type="match status" value="1"/>
</dbReference>
<evidence type="ECO:0000256" key="2">
    <source>
        <dbReference type="ARBA" id="ARBA00001946"/>
    </source>
</evidence>
<keyword evidence="4" id="KW-0378">Hydrolase</keyword>
<evidence type="ECO:0000256" key="1">
    <source>
        <dbReference type="ARBA" id="ARBA00001936"/>
    </source>
</evidence>
<name>A0A4T0WXR4_9ASCO</name>
<comment type="caution">
    <text evidence="8">The sequence shown here is derived from an EMBL/GenBank/DDBJ whole genome shotgun (WGS) entry which is preliminary data.</text>
</comment>
<dbReference type="EMBL" id="SELW01000609">
    <property type="protein sequence ID" value="TID18624.1"/>
    <property type="molecule type" value="Genomic_DNA"/>
</dbReference>
<dbReference type="GO" id="GO:0010945">
    <property type="term" value="F:coenzyme A diphosphatase activity"/>
    <property type="evidence" value="ECO:0007669"/>
    <property type="project" value="InterPro"/>
</dbReference>
<dbReference type="PANTHER" id="PTHR12992">
    <property type="entry name" value="NUDIX HYDROLASE"/>
    <property type="match status" value="1"/>
</dbReference>
<keyword evidence="6" id="KW-0464">Manganese</keyword>
<evidence type="ECO:0000259" key="7">
    <source>
        <dbReference type="PROSITE" id="PS51462"/>
    </source>
</evidence>
<dbReference type="InterPro" id="IPR015797">
    <property type="entry name" value="NUDIX_hydrolase-like_dom_sf"/>
</dbReference>
<accession>A0A4T0WXR4</accession>
<dbReference type="CDD" id="cd03426">
    <property type="entry name" value="NUDIX_CoAse_Nudt7"/>
    <property type="match status" value="1"/>
</dbReference>
<evidence type="ECO:0000256" key="5">
    <source>
        <dbReference type="ARBA" id="ARBA00022842"/>
    </source>
</evidence>
<evidence type="ECO:0000256" key="4">
    <source>
        <dbReference type="ARBA" id="ARBA00022801"/>
    </source>
</evidence>
<dbReference type="OrthoDB" id="206213at2759"/>
<comment type="cofactor">
    <cofactor evidence="1">
        <name>Mn(2+)</name>
        <dbReference type="ChEBI" id="CHEBI:29035"/>
    </cofactor>
</comment>
<dbReference type="AlphaFoldDB" id="A0A4T0WXR4"/>
<gene>
    <name evidence="8" type="ORF">CANINC_003874</name>
</gene>
<keyword evidence="5" id="KW-0460">Magnesium</keyword>
<feature type="domain" description="Nudix hydrolase" evidence="7">
    <location>
        <begin position="115"/>
        <end position="269"/>
    </location>
</feature>
<keyword evidence="9" id="KW-1185">Reference proteome</keyword>
<keyword evidence="3" id="KW-0479">Metal-binding</keyword>
<dbReference type="Pfam" id="PF00293">
    <property type="entry name" value="NUDIX"/>
    <property type="match status" value="1"/>
</dbReference>
<evidence type="ECO:0000313" key="9">
    <source>
        <dbReference type="Proteomes" id="UP000307173"/>
    </source>
</evidence>
<dbReference type="STRING" id="52247.A0A4T0WXR4"/>
<evidence type="ECO:0000256" key="6">
    <source>
        <dbReference type="ARBA" id="ARBA00023211"/>
    </source>
</evidence>
<organism evidence="8 9">
    <name type="scientific">Pichia inconspicua</name>
    <dbReference type="NCBI Taxonomy" id="52247"/>
    <lineage>
        <taxon>Eukaryota</taxon>
        <taxon>Fungi</taxon>
        <taxon>Dikarya</taxon>
        <taxon>Ascomycota</taxon>
        <taxon>Saccharomycotina</taxon>
        <taxon>Pichiomycetes</taxon>
        <taxon>Pichiales</taxon>
        <taxon>Pichiaceae</taxon>
        <taxon>Pichia</taxon>
    </lineage>
</organism>
<dbReference type="InterPro" id="IPR045121">
    <property type="entry name" value="CoAse"/>
</dbReference>